<dbReference type="HOGENOM" id="CLU_1796466_0_0_1"/>
<dbReference type="KEGG" id="erc:Ecym_4268"/>
<dbReference type="GeneID" id="11469476"/>
<dbReference type="RefSeq" id="XP_003646149.1">
    <property type="nucleotide sequence ID" value="XM_003646101.1"/>
</dbReference>
<evidence type="ECO:0000313" key="2">
    <source>
        <dbReference type="Proteomes" id="UP000006790"/>
    </source>
</evidence>
<protein>
    <submittedName>
        <fullName evidence="1">Uncharacterized protein</fullName>
    </submittedName>
</protein>
<dbReference type="EMBL" id="CP002500">
    <property type="protein sequence ID" value="AET39332.1"/>
    <property type="molecule type" value="Genomic_DNA"/>
</dbReference>
<accession>G8JTH9</accession>
<reference evidence="2" key="1">
    <citation type="journal article" date="2012" name="G3 (Bethesda)">
        <title>Pichia sorbitophila, an interspecies yeast hybrid reveals early steps of genome resolution following polyploidization.</title>
        <authorList>
            <person name="Leh Louis V."/>
            <person name="Despons L."/>
            <person name="Friedrich A."/>
            <person name="Martin T."/>
            <person name="Durrens P."/>
            <person name="Casaregola S."/>
            <person name="Neuveglise C."/>
            <person name="Fairhead C."/>
            <person name="Marck C."/>
            <person name="Cruz J.A."/>
            <person name="Straub M.L."/>
            <person name="Kugler V."/>
            <person name="Sacerdot C."/>
            <person name="Uzunov Z."/>
            <person name="Thierry A."/>
            <person name="Weiss S."/>
            <person name="Bleykasten C."/>
            <person name="De Montigny J."/>
            <person name="Jacques N."/>
            <person name="Jung P."/>
            <person name="Lemaire M."/>
            <person name="Mallet S."/>
            <person name="Morel G."/>
            <person name="Richard G.F."/>
            <person name="Sarkar A."/>
            <person name="Savel G."/>
            <person name="Schacherer J."/>
            <person name="Seret M.L."/>
            <person name="Talla E."/>
            <person name="Samson G."/>
            <person name="Jubin C."/>
            <person name="Poulain J."/>
            <person name="Vacherie B."/>
            <person name="Barbe V."/>
            <person name="Pelletier E."/>
            <person name="Sherman D.J."/>
            <person name="Westhof E."/>
            <person name="Weissenbach J."/>
            <person name="Baret P.V."/>
            <person name="Wincker P."/>
            <person name="Gaillardin C."/>
            <person name="Dujon B."/>
            <person name="Souciet J.L."/>
        </authorList>
    </citation>
    <scope>NUCLEOTIDE SEQUENCE [LARGE SCALE GENOMIC DNA]</scope>
    <source>
        <strain evidence="2">CBS 270.75 / DBVPG 7215 / KCTC 17166 / NRRL Y-17582</strain>
    </source>
</reference>
<evidence type="ECO:0000313" key="1">
    <source>
        <dbReference type="EMBL" id="AET39332.1"/>
    </source>
</evidence>
<sequence>MRPLVARDEGELSAMSWDRLFADNKSELVLLRCAAAFGNDLYSRLRRRRRGSSERCRGDKTRSTWLQKRMRKQEATDRRQVQMQVWEMLQRVSCDGAGLSAGYCHGVCYVCFFVYFASGQTAHAQQLRYCCVFFHFLFHIMMTD</sequence>
<dbReference type="InParanoid" id="G8JTH9"/>
<dbReference type="AlphaFoldDB" id="G8JTH9"/>
<gene>
    <name evidence="1" type="ordered locus">Ecym_4268</name>
</gene>
<proteinExistence type="predicted"/>
<keyword evidence="2" id="KW-1185">Reference proteome</keyword>
<name>G8JTH9_ERECY</name>
<dbReference type="Proteomes" id="UP000006790">
    <property type="component" value="Chromosome 4"/>
</dbReference>
<organism evidence="1 2">
    <name type="scientific">Eremothecium cymbalariae (strain CBS 270.75 / DBVPG 7215 / KCTC 17166 / NRRL Y-17582)</name>
    <name type="common">Yeast</name>
    <dbReference type="NCBI Taxonomy" id="931890"/>
    <lineage>
        <taxon>Eukaryota</taxon>
        <taxon>Fungi</taxon>
        <taxon>Dikarya</taxon>
        <taxon>Ascomycota</taxon>
        <taxon>Saccharomycotina</taxon>
        <taxon>Saccharomycetes</taxon>
        <taxon>Saccharomycetales</taxon>
        <taxon>Saccharomycetaceae</taxon>
        <taxon>Eremothecium</taxon>
    </lineage>
</organism>